<evidence type="ECO:0000313" key="2">
    <source>
        <dbReference type="Proteomes" id="UP000466514"/>
    </source>
</evidence>
<reference evidence="1 2" key="1">
    <citation type="journal article" date="2019" name="Emerg. Microbes Infect.">
        <title>Comprehensive subspecies identification of 175 nontuberculous mycobacteria species based on 7547 genomic profiles.</title>
        <authorList>
            <person name="Matsumoto Y."/>
            <person name="Kinjo T."/>
            <person name="Motooka D."/>
            <person name="Nabeya D."/>
            <person name="Jung N."/>
            <person name="Uechi K."/>
            <person name="Horii T."/>
            <person name="Iida T."/>
            <person name="Fujita J."/>
            <person name="Nakamura S."/>
        </authorList>
    </citation>
    <scope>NUCLEOTIDE SEQUENCE [LARGE SCALE GENOMIC DNA]</scope>
    <source>
        <strain evidence="1 2">JCM 13323</strain>
    </source>
</reference>
<dbReference type="InterPro" id="IPR034660">
    <property type="entry name" value="DinB/YfiT-like"/>
</dbReference>
<dbReference type="EMBL" id="AP022574">
    <property type="protein sequence ID" value="BBX71973.1"/>
    <property type="molecule type" value="Genomic_DNA"/>
</dbReference>
<protein>
    <recommendedName>
        <fullName evidence="3">DinB family protein</fullName>
    </recommendedName>
</protein>
<keyword evidence="2" id="KW-1185">Reference proteome</keyword>
<dbReference type="SUPFAM" id="SSF109854">
    <property type="entry name" value="DinB/YfiT-like putative metalloenzymes"/>
    <property type="match status" value="1"/>
</dbReference>
<dbReference type="Pfam" id="PF04978">
    <property type="entry name" value="MST"/>
    <property type="match status" value="1"/>
</dbReference>
<gene>
    <name evidence="1" type="ORF">MPSYJ_54340</name>
</gene>
<name>A0A7I7MKD7_9MYCO</name>
<dbReference type="RefSeq" id="WP_163727218.1">
    <property type="nucleotide sequence ID" value="NZ_AP022574.1"/>
</dbReference>
<dbReference type="Gene3D" id="1.20.120.450">
    <property type="entry name" value="dinb family like domain"/>
    <property type="match status" value="1"/>
</dbReference>
<dbReference type="AlphaFoldDB" id="A0A7I7MKD7"/>
<proteinExistence type="predicted"/>
<dbReference type="InterPro" id="IPR007061">
    <property type="entry name" value="MST-like"/>
</dbReference>
<evidence type="ECO:0000313" key="1">
    <source>
        <dbReference type="EMBL" id="BBX71973.1"/>
    </source>
</evidence>
<dbReference type="KEGG" id="mpsc:MPSYJ_54340"/>
<dbReference type="Proteomes" id="UP000466514">
    <property type="component" value="Chromosome"/>
</dbReference>
<organism evidence="1 2">
    <name type="scientific">Mycolicibacterium psychrotolerans</name>
    <dbReference type="NCBI Taxonomy" id="216929"/>
    <lineage>
        <taxon>Bacteria</taxon>
        <taxon>Bacillati</taxon>
        <taxon>Actinomycetota</taxon>
        <taxon>Actinomycetes</taxon>
        <taxon>Mycobacteriales</taxon>
        <taxon>Mycobacteriaceae</taxon>
        <taxon>Mycolicibacterium</taxon>
    </lineage>
</organism>
<evidence type="ECO:0008006" key="3">
    <source>
        <dbReference type="Google" id="ProtNLM"/>
    </source>
</evidence>
<sequence>MAAMPPPIADERAGLREYLAAQQHAFHAIAFGLTDEQARATPSVSALSIGGLIKHVTTCQRGWMERVAAAPQACADDSRPMEERAADWEDEFRMREDETLADVLAAFDAQNAETIRLVETVDLGAAVPVPQNAPWFPKDVSAWSVRWVFFHMIEELARHAGQGDIIRESIDGATLYELLAGVEGWPETDWLKPWTPATASCSRRSQRSTSCSA</sequence>
<accession>A0A7I7MKD7</accession>